<dbReference type="InterPro" id="IPR001509">
    <property type="entry name" value="Epimerase_deHydtase"/>
</dbReference>
<evidence type="ECO:0000313" key="3">
    <source>
        <dbReference type="Proteomes" id="UP000567293"/>
    </source>
</evidence>
<protein>
    <submittedName>
        <fullName evidence="2">NAD-dependent epimerase/dehydratase family protein</fullName>
    </submittedName>
</protein>
<feature type="domain" description="NAD-dependent epimerase/dehydratase" evidence="1">
    <location>
        <begin position="3"/>
        <end position="85"/>
    </location>
</feature>
<gene>
    <name evidence="2" type="ORF">HRJ53_23185</name>
</gene>
<comment type="caution">
    <text evidence="2">The sequence shown here is derived from an EMBL/GenBank/DDBJ whole genome shotgun (WGS) entry which is preliminary data.</text>
</comment>
<dbReference type="Pfam" id="PF01370">
    <property type="entry name" value="Epimerase"/>
    <property type="match status" value="1"/>
</dbReference>
<organism evidence="2 3">
    <name type="scientific">Candidatus Acidiferrum panamense</name>
    <dbReference type="NCBI Taxonomy" id="2741543"/>
    <lineage>
        <taxon>Bacteria</taxon>
        <taxon>Pseudomonadati</taxon>
        <taxon>Acidobacteriota</taxon>
        <taxon>Terriglobia</taxon>
        <taxon>Candidatus Acidiferrales</taxon>
        <taxon>Candidatus Acidiferrum</taxon>
    </lineage>
</organism>
<proteinExistence type="predicted"/>
<dbReference type="InterPro" id="IPR036291">
    <property type="entry name" value="NAD(P)-bd_dom_sf"/>
</dbReference>
<feature type="non-terminal residue" evidence="2">
    <location>
        <position position="98"/>
    </location>
</feature>
<dbReference type="EMBL" id="JACDQQ010002243">
    <property type="protein sequence ID" value="MBA0087901.1"/>
    <property type="molecule type" value="Genomic_DNA"/>
</dbReference>
<evidence type="ECO:0000313" key="2">
    <source>
        <dbReference type="EMBL" id="MBA0087901.1"/>
    </source>
</evidence>
<dbReference type="Gene3D" id="3.40.50.720">
    <property type="entry name" value="NAD(P)-binding Rossmann-like Domain"/>
    <property type="match status" value="1"/>
</dbReference>
<evidence type="ECO:0000259" key="1">
    <source>
        <dbReference type="Pfam" id="PF01370"/>
    </source>
</evidence>
<accession>A0A7V8SZE6</accession>
<dbReference type="SUPFAM" id="SSF51735">
    <property type="entry name" value="NAD(P)-binding Rossmann-fold domains"/>
    <property type="match status" value="1"/>
</dbReference>
<dbReference type="Proteomes" id="UP000567293">
    <property type="component" value="Unassembled WGS sequence"/>
</dbReference>
<dbReference type="AlphaFoldDB" id="A0A7V8SZE6"/>
<name>A0A7V8SZE6_9BACT</name>
<keyword evidence="3" id="KW-1185">Reference proteome</keyword>
<sequence>MRILITGACGFVGSAVAESLLQRIEGLAVYGIDNLQRPGSELNRARLRQMGVNFIHGDIRAASDFEDLPATDWVIDAAANSSVLAGVRGDASSRQLFE</sequence>
<reference evidence="2" key="1">
    <citation type="submission" date="2020-06" db="EMBL/GenBank/DDBJ databases">
        <title>Legume-microbial interactions unlock mineral nutrients during tropical forest succession.</title>
        <authorList>
            <person name="Epihov D.Z."/>
        </authorList>
    </citation>
    <scope>NUCLEOTIDE SEQUENCE [LARGE SCALE GENOMIC DNA]</scope>
    <source>
        <strain evidence="2">Pan2503</strain>
    </source>
</reference>